<protein>
    <submittedName>
        <fullName evidence="1">Uncharacterized protein</fullName>
    </submittedName>
</protein>
<dbReference type="RefSeq" id="WP_135420127.1">
    <property type="nucleotide sequence ID" value="NZ_SRLB01000082.1"/>
</dbReference>
<comment type="caution">
    <text evidence="1">The sequence shown here is derived from an EMBL/GenBank/DDBJ whole genome shotgun (WGS) entry which is preliminary data.</text>
</comment>
<reference evidence="1 2" key="1">
    <citation type="submission" date="2019-04" db="EMBL/GenBank/DDBJ databases">
        <authorList>
            <person name="Feng G."/>
            <person name="Zhu H."/>
        </authorList>
    </citation>
    <scope>NUCLEOTIDE SEQUENCE [LARGE SCALE GENOMIC DNA]</scope>
    <source>
        <strain evidence="1 2">6HR-1</strain>
    </source>
</reference>
<accession>A0A4Z0NDP1</accession>
<dbReference type="EMBL" id="SRLB01000082">
    <property type="protein sequence ID" value="TGD91507.1"/>
    <property type="molecule type" value="Genomic_DNA"/>
</dbReference>
<dbReference type="Proteomes" id="UP000297535">
    <property type="component" value="Unassembled WGS sequence"/>
</dbReference>
<keyword evidence="2" id="KW-1185">Reference proteome</keyword>
<name>A0A4Z0NDP1_9HYPH</name>
<sequence length="161" mass="18586">MDMVSGWNIATCKKYEVPHITPFICARWVSLLSRFALLCAAPEINGRDLVGPIGENTHSCLTRGLGRRSARPHLWVWRMQREWKTWSQIATLIMKRIRQQPGGHSLLWLEFDEFDDEASHGTFTLETDGMSDDERERLAGCIVEMLLKLRMKYKISSIAIH</sequence>
<evidence type="ECO:0000313" key="2">
    <source>
        <dbReference type="Proteomes" id="UP000297535"/>
    </source>
</evidence>
<dbReference type="AlphaFoldDB" id="A0A4Z0NDP1"/>
<evidence type="ECO:0000313" key="1">
    <source>
        <dbReference type="EMBL" id="TGD91507.1"/>
    </source>
</evidence>
<dbReference type="OrthoDB" id="8000291at2"/>
<gene>
    <name evidence="1" type="ORF">EU555_35785</name>
</gene>
<proteinExistence type="predicted"/>
<organism evidence="1 2">
    <name type="scientific">Methylobacterium nonmethylotrophicum</name>
    <dbReference type="NCBI Taxonomy" id="1141884"/>
    <lineage>
        <taxon>Bacteria</taxon>
        <taxon>Pseudomonadati</taxon>
        <taxon>Pseudomonadota</taxon>
        <taxon>Alphaproteobacteria</taxon>
        <taxon>Hyphomicrobiales</taxon>
        <taxon>Methylobacteriaceae</taxon>
        <taxon>Methylobacterium</taxon>
    </lineage>
</organism>